<dbReference type="GO" id="GO:0140359">
    <property type="term" value="F:ABC-type transporter activity"/>
    <property type="evidence" value="ECO:0007669"/>
    <property type="project" value="InterPro"/>
</dbReference>
<feature type="domain" description="ABC-2 type transporter transmembrane" evidence="6">
    <location>
        <begin position="412"/>
        <end position="607"/>
    </location>
</feature>
<sequence>MTSFRIALNELRRLTAGTLPKLAMAALVLVPLLYASFYLYANYDPYGRLSKLPAAIVNEDAGTQERDVGREVTGDVVGSGTFGWHEVSAAEAQQGVREDKYSFAITIPKDFSAALLSSGNFTPQQATIRLTTNDADNYLSHTIANQVAEQIRSTIAEKVGAEAANRFLIGFSTIYGKTQEAADGATQLADGAGRLLGGQQQLADGASQLTTGSTQLSAGLDTLRSSTAALPGQTRQLADGAAQVSSGNAQVAAAGALLASGSADLRSNLDSVDGQVAQRLRATGLPEAQVQQVLTVLRDLRAPVDQANTKIQTASSQLDQLADGSRRVAAGAAALAASAPQLTGGISQAADGASALSTGAAKLNDGENTALEGTRQLSTAVGQLRDGLNEGLKQIPNPDDPTRTATADTIADPVTVDSAGVANAGTYGAGLAPFFVSLATWIGAFVLFLLLRPLSARALAAGVSPLRVAVGGWLASAVLGVAQVLVLFGAVTWLVGIHVAHPLGAIGFAILASLTFTAIVHALNAMFGAVGKFLGLVLLVLQLVSAGGTFPWQTLPDALYPLHLVLPMGYVVDGLRHLLYTGASLQSLLDIGVLCGWLAAAIAVSVLAARRQRVWTVSKLRPELSL</sequence>
<keyword evidence="4 5" id="KW-0472">Membrane</keyword>
<dbReference type="Pfam" id="PF12698">
    <property type="entry name" value="ABC2_membrane_3"/>
    <property type="match status" value="2"/>
</dbReference>
<dbReference type="RefSeq" id="WP_144634512.1">
    <property type="nucleotide sequence ID" value="NZ_BNAX01000004.1"/>
</dbReference>
<evidence type="ECO:0000256" key="3">
    <source>
        <dbReference type="ARBA" id="ARBA00022989"/>
    </source>
</evidence>
<gene>
    <name evidence="7" type="ORF">FNH06_05485</name>
</gene>
<feature type="transmembrane region" description="Helical" evidence="5">
    <location>
        <begin position="533"/>
        <end position="552"/>
    </location>
</feature>
<keyword evidence="2 5" id="KW-0812">Transmembrane</keyword>
<dbReference type="InterPro" id="IPR017501">
    <property type="entry name" value="Phage_infect_YhgE_C"/>
</dbReference>
<dbReference type="OrthoDB" id="9811483at2"/>
<feature type="transmembrane region" description="Helical" evidence="5">
    <location>
        <begin position="431"/>
        <end position="451"/>
    </location>
</feature>
<evidence type="ECO:0000256" key="2">
    <source>
        <dbReference type="ARBA" id="ARBA00022692"/>
    </source>
</evidence>
<organism evidence="7 8">
    <name type="scientific">Amycolatopsis acidiphila</name>
    <dbReference type="NCBI Taxonomy" id="715473"/>
    <lineage>
        <taxon>Bacteria</taxon>
        <taxon>Bacillati</taxon>
        <taxon>Actinomycetota</taxon>
        <taxon>Actinomycetes</taxon>
        <taxon>Pseudonocardiales</taxon>
        <taxon>Pseudonocardiaceae</taxon>
        <taxon>Amycolatopsis</taxon>
    </lineage>
</organism>
<evidence type="ECO:0000259" key="6">
    <source>
        <dbReference type="Pfam" id="PF12698"/>
    </source>
</evidence>
<accession>A0A558AKN3</accession>
<evidence type="ECO:0000313" key="8">
    <source>
        <dbReference type="Proteomes" id="UP000318578"/>
    </source>
</evidence>
<dbReference type="EMBL" id="VJZA01000005">
    <property type="protein sequence ID" value="TVT24816.1"/>
    <property type="molecule type" value="Genomic_DNA"/>
</dbReference>
<dbReference type="Gene3D" id="3.40.1710.10">
    <property type="entry name" value="abc type-2 transporter like domain"/>
    <property type="match status" value="1"/>
</dbReference>
<name>A0A558AKN3_9PSEU</name>
<dbReference type="PANTHER" id="PTHR43077">
    <property type="entry name" value="TRANSPORT PERMEASE YVFS-RELATED"/>
    <property type="match status" value="1"/>
</dbReference>
<evidence type="ECO:0000256" key="4">
    <source>
        <dbReference type="ARBA" id="ARBA00023136"/>
    </source>
</evidence>
<feature type="transmembrane region" description="Helical" evidence="5">
    <location>
        <begin position="503"/>
        <end position="526"/>
    </location>
</feature>
<dbReference type="InterPro" id="IPR051328">
    <property type="entry name" value="T7SS_ABC-Transporter"/>
</dbReference>
<dbReference type="SUPFAM" id="SSF58104">
    <property type="entry name" value="Methyl-accepting chemotaxis protein (MCP) signaling domain"/>
    <property type="match status" value="1"/>
</dbReference>
<feature type="transmembrane region" description="Helical" evidence="5">
    <location>
        <begin position="588"/>
        <end position="609"/>
    </location>
</feature>
<dbReference type="Gene3D" id="1.10.287.950">
    <property type="entry name" value="Methyl-accepting chemotaxis protein"/>
    <property type="match status" value="1"/>
</dbReference>
<dbReference type="NCBIfam" id="TIGR03057">
    <property type="entry name" value="xxxLxxG_by_4"/>
    <property type="match status" value="3"/>
</dbReference>
<feature type="transmembrane region" description="Helical" evidence="5">
    <location>
        <begin position="21"/>
        <end position="41"/>
    </location>
</feature>
<dbReference type="InterPro" id="IPR017500">
    <property type="entry name" value="Phage_infect_YhgE_N"/>
</dbReference>
<feature type="transmembrane region" description="Helical" evidence="5">
    <location>
        <begin position="472"/>
        <end position="497"/>
    </location>
</feature>
<dbReference type="InterPro" id="IPR023908">
    <property type="entry name" value="xxxLxxG_rpt"/>
</dbReference>
<dbReference type="PANTHER" id="PTHR43077:SF10">
    <property type="entry name" value="TRANSPORT PERMEASE PROTEIN"/>
    <property type="match status" value="1"/>
</dbReference>
<comment type="subcellular location">
    <subcellularLocation>
        <location evidence="1">Membrane</location>
        <topology evidence="1">Multi-pass membrane protein</topology>
    </subcellularLocation>
</comment>
<protein>
    <submittedName>
        <fullName evidence="7">YhgE/Pip domain-containing protein</fullName>
    </submittedName>
</protein>
<keyword evidence="8" id="KW-1185">Reference proteome</keyword>
<dbReference type="AlphaFoldDB" id="A0A558AKN3"/>
<dbReference type="NCBIfam" id="TIGR03061">
    <property type="entry name" value="pip_yhgE_Nterm"/>
    <property type="match status" value="1"/>
</dbReference>
<dbReference type="GO" id="GO:0016020">
    <property type="term" value="C:membrane"/>
    <property type="evidence" value="ECO:0007669"/>
    <property type="project" value="UniProtKB-SubCell"/>
</dbReference>
<dbReference type="Proteomes" id="UP000318578">
    <property type="component" value="Unassembled WGS sequence"/>
</dbReference>
<dbReference type="NCBIfam" id="TIGR03062">
    <property type="entry name" value="pip_yhgE_Cterm"/>
    <property type="match status" value="1"/>
</dbReference>
<dbReference type="InterPro" id="IPR013525">
    <property type="entry name" value="ABC2_TM"/>
</dbReference>
<proteinExistence type="predicted"/>
<evidence type="ECO:0000256" key="5">
    <source>
        <dbReference type="SAM" id="Phobius"/>
    </source>
</evidence>
<evidence type="ECO:0000313" key="7">
    <source>
        <dbReference type="EMBL" id="TVT24816.1"/>
    </source>
</evidence>
<feature type="domain" description="ABC-2 type transporter transmembrane" evidence="6">
    <location>
        <begin position="28"/>
        <end position="157"/>
    </location>
</feature>
<keyword evidence="3 5" id="KW-1133">Transmembrane helix</keyword>
<evidence type="ECO:0000256" key="1">
    <source>
        <dbReference type="ARBA" id="ARBA00004141"/>
    </source>
</evidence>
<comment type="caution">
    <text evidence="7">The sequence shown here is derived from an EMBL/GenBank/DDBJ whole genome shotgun (WGS) entry which is preliminary data.</text>
</comment>
<reference evidence="7 8" key="1">
    <citation type="submission" date="2019-07" db="EMBL/GenBank/DDBJ databases">
        <title>New species of Amycolatopsis and Streptomyces.</title>
        <authorList>
            <person name="Duangmal K."/>
            <person name="Teo W.F.A."/>
            <person name="Lipun K."/>
        </authorList>
    </citation>
    <scope>NUCLEOTIDE SEQUENCE [LARGE SCALE GENOMIC DNA]</scope>
    <source>
        <strain evidence="7 8">JCM 30562</strain>
    </source>
</reference>